<comment type="similarity">
    <text evidence="2">Belongs to the acyltransferase 3 family.</text>
</comment>
<evidence type="ECO:0000256" key="5">
    <source>
        <dbReference type="ARBA" id="ARBA00022989"/>
    </source>
</evidence>
<feature type="transmembrane region" description="Helical" evidence="7">
    <location>
        <begin position="163"/>
        <end position="182"/>
    </location>
</feature>
<feature type="transmembrane region" description="Helical" evidence="7">
    <location>
        <begin position="98"/>
        <end position="116"/>
    </location>
</feature>
<keyword evidence="3" id="KW-1003">Cell membrane</keyword>
<dbReference type="GO" id="GO:0005886">
    <property type="term" value="C:plasma membrane"/>
    <property type="evidence" value="ECO:0007669"/>
    <property type="project" value="UniProtKB-SubCell"/>
</dbReference>
<accession>A0A521ETJ7</accession>
<feature type="transmembrane region" description="Helical" evidence="7">
    <location>
        <begin position="128"/>
        <end position="151"/>
    </location>
</feature>
<organism evidence="9 10">
    <name type="scientific">Thalassovita litoralis</name>
    <dbReference type="NCBI Taxonomy" id="1010611"/>
    <lineage>
        <taxon>Bacteria</taxon>
        <taxon>Pseudomonadati</taxon>
        <taxon>Pseudomonadota</taxon>
        <taxon>Alphaproteobacteria</taxon>
        <taxon>Rhodobacterales</taxon>
        <taxon>Roseobacteraceae</taxon>
        <taxon>Thalassovita</taxon>
    </lineage>
</organism>
<evidence type="ECO:0000313" key="9">
    <source>
        <dbReference type="EMBL" id="SMO87235.1"/>
    </source>
</evidence>
<keyword evidence="6 7" id="KW-0472">Membrane</keyword>
<keyword evidence="4 7" id="KW-0812">Transmembrane</keyword>
<feature type="domain" description="Acyltransferase 3" evidence="8">
    <location>
        <begin position="37"/>
        <end position="308"/>
    </location>
</feature>
<gene>
    <name evidence="9" type="ORF">SAMN06265173_11947</name>
</gene>
<sequence length="327" mass="36481">MRQRGPELSQPPARAAAIDATKIPGISTGDQTHQKLYSLELLRFLCAFTIVWGHLGAPMKEIAYAGLDTFIVLSVALSTRASMRHPLRPFLIQRVQRILLPWLGWCLFYLALRGALHGPATMFTLTEPLWLLVGPVIHMWFLPFLMISAPLAYSATHLPHGRVFGGLFVVLTVPLACLAYYFEWHKALPVPFVQWSFAVPPLLYAITRASGRSLGPLFILIGVLTGMALAHHQEPALYLLISALLFEGALRIRTVGKWAQILGDSAFGIYLSHPFFVMVWTHWLDFETQKVPLALAVFVSSFLLSLALIGISRLLSKRGKKRRHSPA</sequence>
<dbReference type="AlphaFoldDB" id="A0A521ETJ7"/>
<dbReference type="PANTHER" id="PTHR40074:SF2">
    <property type="entry name" value="O-ACETYLTRANSFERASE WECH"/>
    <property type="match status" value="1"/>
</dbReference>
<dbReference type="EMBL" id="FXTO01000019">
    <property type="protein sequence ID" value="SMO87235.1"/>
    <property type="molecule type" value="Genomic_DNA"/>
</dbReference>
<proteinExistence type="inferred from homology"/>
<evidence type="ECO:0000256" key="2">
    <source>
        <dbReference type="ARBA" id="ARBA00007400"/>
    </source>
</evidence>
<feature type="transmembrane region" description="Helical" evidence="7">
    <location>
        <begin position="293"/>
        <end position="315"/>
    </location>
</feature>
<evidence type="ECO:0000256" key="4">
    <source>
        <dbReference type="ARBA" id="ARBA00022692"/>
    </source>
</evidence>
<evidence type="ECO:0000256" key="1">
    <source>
        <dbReference type="ARBA" id="ARBA00004651"/>
    </source>
</evidence>
<reference evidence="9 10" key="1">
    <citation type="submission" date="2017-05" db="EMBL/GenBank/DDBJ databases">
        <authorList>
            <person name="Varghese N."/>
            <person name="Submissions S."/>
        </authorList>
    </citation>
    <scope>NUCLEOTIDE SEQUENCE [LARGE SCALE GENOMIC DNA]</scope>
    <source>
        <strain evidence="9 10">DSM 29506</strain>
    </source>
</reference>
<dbReference type="GO" id="GO:0016413">
    <property type="term" value="F:O-acetyltransferase activity"/>
    <property type="evidence" value="ECO:0007669"/>
    <property type="project" value="TreeGrafter"/>
</dbReference>
<evidence type="ECO:0000256" key="7">
    <source>
        <dbReference type="SAM" id="Phobius"/>
    </source>
</evidence>
<name>A0A521ETJ7_9RHOB</name>
<comment type="subcellular location">
    <subcellularLocation>
        <location evidence="1">Cell membrane</location>
        <topology evidence="1">Multi-pass membrane protein</topology>
    </subcellularLocation>
</comment>
<feature type="transmembrane region" description="Helical" evidence="7">
    <location>
        <begin position="236"/>
        <end position="254"/>
    </location>
</feature>
<dbReference type="OrthoDB" id="7855154at2"/>
<evidence type="ECO:0000313" key="10">
    <source>
        <dbReference type="Proteomes" id="UP000316030"/>
    </source>
</evidence>
<feature type="transmembrane region" description="Helical" evidence="7">
    <location>
        <begin position="213"/>
        <end position="230"/>
    </location>
</feature>
<dbReference type="Proteomes" id="UP000316030">
    <property type="component" value="Unassembled WGS sequence"/>
</dbReference>
<keyword evidence="10" id="KW-1185">Reference proteome</keyword>
<evidence type="ECO:0000256" key="3">
    <source>
        <dbReference type="ARBA" id="ARBA00022475"/>
    </source>
</evidence>
<keyword evidence="9" id="KW-0012">Acyltransferase</keyword>
<keyword evidence="5 7" id="KW-1133">Transmembrane helix</keyword>
<evidence type="ECO:0000256" key="6">
    <source>
        <dbReference type="ARBA" id="ARBA00023136"/>
    </source>
</evidence>
<dbReference type="GO" id="GO:0009246">
    <property type="term" value="P:enterobacterial common antigen biosynthetic process"/>
    <property type="evidence" value="ECO:0007669"/>
    <property type="project" value="TreeGrafter"/>
</dbReference>
<dbReference type="InterPro" id="IPR002656">
    <property type="entry name" value="Acyl_transf_3_dom"/>
</dbReference>
<keyword evidence="9" id="KW-0808">Transferase</keyword>
<feature type="transmembrane region" description="Helical" evidence="7">
    <location>
        <begin position="188"/>
        <end position="206"/>
    </location>
</feature>
<dbReference type="PANTHER" id="PTHR40074">
    <property type="entry name" value="O-ACETYLTRANSFERASE WECH"/>
    <property type="match status" value="1"/>
</dbReference>
<evidence type="ECO:0000259" key="8">
    <source>
        <dbReference type="Pfam" id="PF01757"/>
    </source>
</evidence>
<protein>
    <submittedName>
        <fullName evidence="9">Surface polysaccharide O-acyltransferase, integral membrane enzyme</fullName>
    </submittedName>
</protein>
<feature type="transmembrane region" description="Helical" evidence="7">
    <location>
        <begin position="261"/>
        <end position="281"/>
    </location>
</feature>
<dbReference type="Pfam" id="PF01757">
    <property type="entry name" value="Acyl_transf_3"/>
    <property type="match status" value="1"/>
</dbReference>